<proteinExistence type="inferred from homology"/>
<accession>A0AAV7Y9D5</accession>
<protein>
    <submittedName>
        <fullName evidence="2">Cell division cycle protein 123</fullName>
    </submittedName>
</protein>
<keyword evidence="2" id="KW-0132">Cell division</keyword>
<comment type="caution">
    <text evidence="2">The sequence shown here is derived from an EMBL/GenBank/DDBJ whole genome shotgun (WGS) entry which is preliminary data.</text>
</comment>
<comment type="similarity">
    <text evidence="1">Belongs to the CDC123 family.</text>
</comment>
<gene>
    <name evidence="2" type="ORF">M0812_28862</name>
</gene>
<dbReference type="InterPro" id="IPR009772">
    <property type="entry name" value="CDC123"/>
</dbReference>
<keyword evidence="2" id="KW-0131">Cell cycle</keyword>
<dbReference type="Pfam" id="PF07065">
    <property type="entry name" value="D123"/>
    <property type="match status" value="1"/>
</dbReference>
<dbReference type="PANTHER" id="PTHR15323">
    <property type="entry name" value="D123 PROTEIN"/>
    <property type="match status" value="1"/>
</dbReference>
<evidence type="ECO:0000313" key="3">
    <source>
        <dbReference type="Proteomes" id="UP001146793"/>
    </source>
</evidence>
<evidence type="ECO:0000256" key="1">
    <source>
        <dbReference type="ARBA" id="ARBA00011047"/>
    </source>
</evidence>
<reference evidence="2" key="1">
    <citation type="submission" date="2022-08" db="EMBL/GenBank/DDBJ databases">
        <title>Novel sulphate-reducing endosymbionts in the free-living metamonad Anaeramoeba.</title>
        <authorList>
            <person name="Jerlstrom-Hultqvist J."/>
            <person name="Cepicka I."/>
            <person name="Gallot-Lavallee L."/>
            <person name="Salas-Leiva D."/>
            <person name="Curtis B.A."/>
            <person name="Zahonova K."/>
            <person name="Pipaliya S."/>
            <person name="Dacks J."/>
            <person name="Roger A.J."/>
        </authorList>
    </citation>
    <scope>NUCLEOTIDE SEQUENCE</scope>
    <source>
        <strain evidence="2">Busselton2</strain>
    </source>
</reference>
<dbReference type="PANTHER" id="PTHR15323:SF6">
    <property type="entry name" value="CELL DIVISION CYCLE PROTEIN 123 HOMOLOG"/>
    <property type="match status" value="1"/>
</dbReference>
<organism evidence="2 3">
    <name type="scientific">Anaeramoeba flamelloides</name>
    <dbReference type="NCBI Taxonomy" id="1746091"/>
    <lineage>
        <taxon>Eukaryota</taxon>
        <taxon>Metamonada</taxon>
        <taxon>Anaeramoebidae</taxon>
        <taxon>Anaeramoeba</taxon>
    </lineage>
</organism>
<name>A0AAV7Y9D5_9EUKA</name>
<dbReference type="AlphaFoldDB" id="A0AAV7Y9D5"/>
<dbReference type="EMBL" id="JANTQA010000070">
    <property type="protein sequence ID" value="KAJ3426406.1"/>
    <property type="molecule type" value="Genomic_DNA"/>
</dbReference>
<evidence type="ECO:0000313" key="2">
    <source>
        <dbReference type="EMBL" id="KAJ3426406.1"/>
    </source>
</evidence>
<dbReference type="Proteomes" id="UP001146793">
    <property type="component" value="Unassembled WGS sequence"/>
</dbReference>
<dbReference type="GO" id="GO:0005737">
    <property type="term" value="C:cytoplasm"/>
    <property type="evidence" value="ECO:0007669"/>
    <property type="project" value="TreeGrafter"/>
</dbReference>
<dbReference type="GO" id="GO:0051301">
    <property type="term" value="P:cell division"/>
    <property type="evidence" value="ECO:0007669"/>
    <property type="project" value="UniProtKB-KW"/>
</dbReference>
<sequence length="351" mass="42090">MNPEELKKARNKLKKNKIQNNCEKPTFNMMTEEDLSQFQKEQLDINIEEWLDLIPEFTFKTEYYPLPMELGKLFMEAYETRQKTGKITEEIEEKLKEYANSIQKVIERVKEDSDGVFIKSSSRSAKDSVIYETKFKDNYRTNFLKLENNENNKLISLLITGMALLKTKDAYQMLQLWTQSERIYQDMIVATKFPDRFNEHFAVRKWQDMEVDMEFRAFVYDGHLTAISQYNHFCYFPRLLEMKEKLQNLMVTFWKENLRDKLHKKFPEYVVDFCIVGENYDKVMVIELNPFKYTTDSALFSWEKERKSILTNPEQFEFRLVKSVRSGSKSLISSSWRKVMDEVDEELKNKK</sequence>